<dbReference type="AlphaFoldDB" id="X0ZX83"/>
<feature type="transmembrane region" description="Helical" evidence="1">
    <location>
        <begin position="137"/>
        <end position="156"/>
    </location>
</feature>
<feature type="transmembrane region" description="Helical" evidence="1">
    <location>
        <begin position="239"/>
        <end position="259"/>
    </location>
</feature>
<protein>
    <recommendedName>
        <fullName evidence="3">Glycosyltransferase RgtA/B/C/D-like domain-containing protein</fullName>
    </recommendedName>
</protein>
<reference evidence="2" key="1">
    <citation type="journal article" date="2014" name="Front. Microbiol.">
        <title>High frequency of phylogenetically diverse reductive dehalogenase-homologous genes in deep subseafloor sedimentary metagenomes.</title>
        <authorList>
            <person name="Kawai M."/>
            <person name="Futagami T."/>
            <person name="Toyoda A."/>
            <person name="Takaki Y."/>
            <person name="Nishi S."/>
            <person name="Hori S."/>
            <person name="Arai W."/>
            <person name="Tsubouchi T."/>
            <person name="Morono Y."/>
            <person name="Uchiyama I."/>
            <person name="Ito T."/>
            <person name="Fujiyama A."/>
            <person name="Inagaki F."/>
            <person name="Takami H."/>
        </authorList>
    </citation>
    <scope>NUCLEOTIDE SEQUENCE</scope>
    <source>
        <strain evidence="2">Expedition CK06-06</strain>
    </source>
</reference>
<name>X0ZX83_9ZZZZ</name>
<dbReference type="EMBL" id="BART01000666">
    <property type="protein sequence ID" value="GAG74149.1"/>
    <property type="molecule type" value="Genomic_DNA"/>
</dbReference>
<feature type="transmembrane region" description="Helical" evidence="1">
    <location>
        <begin position="419"/>
        <end position="443"/>
    </location>
</feature>
<gene>
    <name evidence="2" type="ORF">S01H4_02881</name>
</gene>
<evidence type="ECO:0000256" key="1">
    <source>
        <dbReference type="SAM" id="Phobius"/>
    </source>
</evidence>
<feature type="transmembrane region" description="Helical" evidence="1">
    <location>
        <begin position="21"/>
        <end position="43"/>
    </location>
</feature>
<comment type="caution">
    <text evidence="2">The sequence shown here is derived from an EMBL/GenBank/DDBJ whole genome shotgun (WGS) entry which is preliminary data.</text>
</comment>
<feature type="transmembrane region" description="Helical" evidence="1">
    <location>
        <begin position="314"/>
        <end position="334"/>
    </location>
</feature>
<proteinExistence type="predicted"/>
<keyword evidence="1" id="KW-0472">Membrane</keyword>
<organism evidence="2">
    <name type="scientific">marine sediment metagenome</name>
    <dbReference type="NCBI Taxonomy" id="412755"/>
    <lineage>
        <taxon>unclassified sequences</taxon>
        <taxon>metagenomes</taxon>
        <taxon>ecological metagenomes</taxon>
    </lineage>
</organism>
<feature type="transmembrane region" description="Helical" evidence="1">
    <location>
        <begin position="100"/>
        <end position="125"/>
    </location>
</feature>
<evidence type="ECO:0008006" key="3">
    <source>
        <dbReference type="Google" id="ProtNLM"/>
    </source>
</evidence>
<feature type="transmembrane region" description="Helical" evidence="1">
    <location>
        <begin position="381"/>
        <end position="399"/>
    </location>
</feature>
<keyword evidence="1" id="KW-0812">Transmembrane</keyword>
<sequence>MINEKMIKKFKNYYEQVKKSVDLREILILLIILVFGLTPLIWFKDNIIIAGGDHLEHIDTSNLFYYYSYYWNAKFNEGSPNLNISQVFPYILFWFVLKKIGLSLVSIAKIWFILTFILPGLSIYYLIKTLARDKKNYYLAGIICAFLYMFNLYLVLDPVHEVYRLVQAFLPLILAFWIKGLEQESFLLKYPIYIAIASIFFTSSYIIPPVVSVIPITLFAYLIFFFFRNKSKIFHGIKFAFTTLILIILINLWWVVVYFPNAIQISKGMREVKPFAALDTGPLLEFFRFLGQWGWKLNGYELPYFPYAEYYDKFPLLFLSFFLSLIIFSSILFLKRYKEISYFIFLSLLGLFMVKGTHAPLGEIYEFLYKNVPGFWTFREPYTKFTLLNIFSFSVLLSYSADGIYNFLGNLKFIKKSKYYYVIPNISIILIILIILSVSFPMFTGENIWDKKDGNRRSWHVKIPDYWIGIQNWFEKNDIKGKIFMTPKGGLYNSPFDWEHGFSSTYTPAKVLFKNPILFFDSEPLTYANILINSIYASFNPKEIIDFSKILSFLNVKYVLQQNDLNWEFGAEGTLSPIDMKKILQNQESFNEKKSFGKLDLYKIDDAFKKMCDT</sequence>
<keyword evidence="1" id="KW-1133">Transmembrane helix</keyword>
<accession>X0ZX83</accession>
<evidence type="ECO:0000313" key="2">
    <source>
        <dbReference type="EMBL" id="GAG74149.1"/>
    </source>
</evidence>
<feature type="transmembrane region" description="Helical" evidence="1">
    <location>
        <begin position="212"/>
        <end position="227"/>
    </location>
</feature>
<feature type="transmembrane region" description="Helical" evidence="1">
    <location>
        <begin position="341"/>
        <end position="361"/>
    </location>
</feature>